<evidence type="ECO:0000313" key="1">
    <source>
        <dbReference type="EMBL" id="VVT44542.1"/>
    </source>
</evidence>
<accession>A0A5E8AZF1</accession>
<dbReference type="RefSeq" id="XP_031851066.1">
    <property type="nucleotide sequence ID" value="XM_031995175.1"/>
</dbReference>
<dbReference type="AlphaFoldDB" id="A0A5E8AZF1"/>
<gene>
    <name evidence="1" type="ORF">SAPINGB_P000451</name>
</gene>
<name>A0A5E8AZF1_9ASCO</name>
<dbReference type="GeneID" id="43579275"/>
<organism evidence="1 2">
    <name type="scientific">Magnusiomyces paraingens</name>
    <dbReference type="NCBI Taxonomy" id="2606893"/>
    <lineage>
        <taxon>Eukaryota</taxon>
        <taxon>Fungi</taxon>
        <taxon>Dikarya</taxon>
        <taxon>Ascomycota</taxon>
        <taxon>Saccharomycotina</taxon>
        <taxon>Dipodascomycetes</taxon>
        <taxon>Dipodascales</taxon>
        <taxon>Dipodascaceae</taxon>
        <taxon>Magnusiomyces</taxon>
    </lineage>
</organism>
<proteinExistence type="predicted"/>
<sequence>MQTFKDLPIDTHIYLSEFLTPRDCASLAQTCTTLRQKYKDLRWSYCLVLPHSPGALVPTYQHSRAIPIAAATAPEKYSWIPADAIKILEFDESTNNEKVDKAMWSFVEALRTPYPHATFPSVTRTIVNLNYRSTPAFVQSVWARSLTEANGPILDIRRPPIEDLEDDEDRESTVDLDQEHQWIFRLEKNISKSHLLAESTRSFFANPEPIVLGFLRDLTITITSQSRFSLAASLPTLTPALTNLNIHWMIPDPFNPCNNLSPAIVSLNDLNPASLPQLLKCTLEIPNVDADLSGEFNLASLPVLIIAPIVTNIEIKSRALNISQFQHCFKFPNLYHMSIVLTSMVLYTLKPLPDPMATDAVFKWNRPHSLELVITERSTTDKKLIDLIRYLFADQSLKRVKVTLDSEKMKPSGVLFRGISHLMRDISKTDQPLDSSNDKLKSLVIEAIDELHALDVMDVFVFGTCLQNISSITEVVLNGFEDPLSLQDVDQELWDVFMVGLYRGLIYPTLVTETILSLANESKSLEYLHFDILNTLSRYFSPALNNIIESESLHQLKQVLLSSRVPELELKNDEWIKDLPFSPNTYTVFGEKRDNERIVQTCIDLEHKCHLMKERVNKEASSDPLWDSWEISKKDFNGWLQL</sequence>
<evidence type="ECO:0000313" key="2">
    <source>
        <dbReference type="Proteomes" id="UP000398389"/>
    </source>
</evidence>
<keyword evidence="2" id="KW-1185">Reference proteome</keyword>
<evidence type="ECO:0008006" key="3">
    <source>
        <dbReference type="Google" id="ProtNLM"/>
    </source>
</evidence>
<dbReference type="EMBL" id="CABVLU010000001">
    <property type="protein sequence ID" value="VVT44542.1"/>
    <property type="molecule type" value="Genomic_DNA"/>
</dbReference>
<protein>
    <recommendedName>
        <fullName evidence="3">F-box domain-containing protein</fullName>
    </recommendedName>
</protein>
<dbReference type="Proteomes" id="UP000398389">
    <property type="component" value="Unassembled WGS sequence"/>
</dbReference>
<reference evidence="1 2" key="1">
    <citation type="submission" date="2019-09" db="EMBL/GenBank/DDBJ databases">
        <authorList>
            <person name="Brejova B."/>
        </authorList>
    </citation>
    <scope>NUCLEOTIDE SEQUENCE [LARGE SCALE GENOMIC DNA]</scope>
</reference>